<evidence type="ECO:0000313" key="2">
    <source>
        <dbReference type="EMBL" id="CAF4297312.1"/>
    </source>
</evidence>
<evidence type="ECO:0000259" key="1">
    <source>
        <dbReference type="Pfam" id="PF00078"/>
    </source>
</evidence>
<comment type="caution">
    <text evidence="2">The sequence shown here is derived from an EMBL/GenBank/DDBJ whole genome shotgun (WGS) entry which is preliminary data.</text>
</comment>
<dbReference type="InterPro" id="IPR000477">
    <property type="entry name" value="RT_dom"/>
</dbReference>
<dbReference type="PANTHER" id="PTHR36688">
    <property type="entry name" value="ENDO/EXONUCLEASE/PHOSPHATASE DOMAIN-CONTAINING PROTEIN"/>
    <property type="match status" value="1"/>
</dbReference>
<name>A0A820HK00_9BILA</name>
<dbReference type="AlphaFoldDB" id="A0A820HK00"/>
<proteinExistence type="predicted"/>
<feature type="domain" description="Reverse transcriptase" evidence="1">
    <location>
        <begin position="29"/>
        <end position="140"/>
    </location>
</feature>
<feature type="non-terminal residue" evidence="2">
    <location>
        <position position="149"/>
    </location>
</feature>
<evidence type="ECO:0000313" key="3">
    <source>
        <dbReference type="Proteomes" id="UP000663844"/>
    </source>
</evidence>
<organism evidence="2 3">
    <name type="scientific">Adineta steineri</name>
    <dbReference type="NCBI Taxonomy" id="433720"/>
    <lineage>
        <taxon>Eukaryota</taxon>
        <taxon>Metazoa</taxon>
        <taxon>Spiralia</taxon>
        <taxon>Gnathifera</taxon>
        <taxon>Rotifera</taxon>
        <taxon>Eurotatoria</taxon>
        <taxon>Bdelloidea</taxon>
        <taxon>Adinetida</taxon>
        <taxon>Adinetidae</taxon>
        <taxon>Adineta</taxon>
    </lineage>
</organism>
<gene>
    <name evidence="2" type="ORF">OXD698_LOCUS45900</name>
</gene>
<dbReference type="Pfam" id="PF00078">
    <property type="entry name" value="RVT_1"/>
    <property type="match status" value="1"/>
</dbReference>
<reference evidence="2" key="1">
    <citation type="submission" date="2021-02" db="EMBL/GenBank/DDBJ databases">
        <authorList>
            <person name="Nowell W R."/>
        </authorList>
    </citation>
    <scope>NUCLEOTIDE SEQUENCE</scope>
</reference>
<protein>
    <recommendedName>
        <fullName evidence="1">Reverse transcriptase domain-containing protein</fullName>
    </recommendedName>
</protein>
<dbReference type="PANTHER" id="PTHR36688:SF1">
    <property type="entry name" value="ENDONUCLEASE_EXONUCLEASE_PHOSPHATASE DOMAIN-CONTAINING PROTEIN"/>
    <property type="match status" value="1"/>
</dbReference>
<dbReference type="Proteomes" id="UP000663844">
    <property type="component" value="Unassembled WGS sequence"/>
</dbReference>
<dbReference type="EMBL" id="CAJOAZ010015809">
    <property type="protein sequence ID" value="CAF4297312.1"/>
    <property type="molecule type" value="Genomic_DNA"/>
</dbReference>
<sequence length="149" mass="17059">MVQNVCIPRHWLTAKMILLSKTKTSIVDINDTRPISLLPCFSKLYEKLFLVLFRQWISDNGFLPDEQTGFRPGHNMSTRIVSIVDQIGSGLALNTATAALFVDFKSAFNQLWIKGLWIKLKRLNCPIYIIAWLRKYLLGRSAFVELKGT</sequence>
<dbReference type="InterPro" id="IPR052560">
    <property type="entry name" value="RdDP_mobile_element"/>
</dbReference>
<accession>A0A820HK00</accession>